<dbReference type="EMBL" id="JARTFS010000012">
    <property type="protein sequence ID" value="MED4402536.1"/>
    <property type="molecule type" value="Genomic_DNA"/>
</dbReference>
<evidence type="ECO:0000256" key="1">
    <source>
        <dbReference type="SAM" id="SignalP"/>
    </source>
</evidence>
<evidence type="ECO:0000259" key="2">
    <source>
        <dbReference type="Pfam" id="PF20251"/>
    </source>
</evidence>
<keyword evidence="4" id="KW-1185">Reference proteome</keyword>
<dbReference type="RefSeq" id="WP_328015455.1">
    <property type="nucleotide sequence ID" value="NZ_JARTFS010000012.1"/>
</dbReference>
<feature type="chain" id="PRO_5047180896" description="Bacterial Ig-like domain-containing protein" evidence="1">
    <location>
        <begin position="21"/>
        <end position="165"/>
    </location>
</feature>
<organism evidence="3 4">
    <name type="scientific">Metabacillus fastidiosus</name>
    <dbReference type="NCBI Taxonomy" id="1458"/>
    <lineage>
        <taxon>Bacteria</taxon>
        <taxon>Bacillati</taxon>
        <taxon>Bacillota</taxon>
        <taxon>Bacilli</taxon>
        <taxon>Bacillales</taxon>
        <taxon>Bacillaceae</taxon>
        <taxon>Metabacillus</taxon>
    </lineage>
</organism>
<proteinExistence type="predicted"/>
<dbReference type="Pfam" id="PF20251">
    <property type="entry name" value="Big_14"/>
    <property type="match status" value="1"/>
</dbReference>
<sequence length="165" mass="18580">MIRKWQSIVFLILVCFLLSACQTLSDSKDVETSTEAEAKIQAIPNSKNGLKLLIKEADTLTSKDSLEMIIQNNSSIDYTYGKAFHIEKRIKNTWYAVDDDMNFEAIALSIPANTSQTELISLKELKNVKIELNPGEYRIVKSFSPSEQTSSEEDTILLAVPFKVK</sequence>
<keyword evidence="1" id="KW-0732">Signal</keyword>
<gene>
    <name evidence="3" type="ORF">P9271_14555</name>
</gene>
<evidence type="ECO:0000313" key="3">
    <source>
        <dbReference type="EMBL" id="MED4402536.1"/>
    </source>
</evidence>
<dbReference type="Proteomes" id="UP001342826">
    <property type="component" value="Unassembled WGS sequence"/>
</dbReference>
<feature type="domain" description="Bacterial Ig-like" evidence="2">
    <location>
        <begin position="49"/>
        <end position="148"/>
    </location>
</feature>
<name>A0ABU6P304_9BACI</name>
<dbReference type="PROSITE" id="PS51257">
    <property type="entry name" value="PROKAR_LIPOPROTEIN"/>
    <property type="match status" value="1"/>
</dbReference>
<evidence type="ECO:0000313" key="4">
    <source>
        <dbReference type="Proteomes" id="UP001342826"/>
    </source>
</evidence>
<reference evidence="3 4" key="1">
    <citation type="submission" date="2023-03" db="EMBL/GenBank/DDBJ databases">
        <title>Bacillus Genome Sequencing.</title>
        <authorList>
            <person name="Dunlap C."/>
        </authorList>
    </citation>
    <scope>NUCLEOTIDE SEQUENCE [LARGE SCALE GENOMIC DNA]</scope>
    <source>
        <strain evidence="3 4">NRS-1717</strain>
    </source>
</reference>
<dbReference type="InterPro" id="IPR046878">
    <property type="entry name" value="Big_14"/>
</dbReference>
<protein>
    <recommendedName>
        <fullName evidence="2">Bacterial Ig-like domain-containing protein</fullName>
    </recommendedName>
</protein>
<comment type="caution">
    <text evidence="3">The sequence shown here is derived from an EMBL/GenBank/DDBJ whole genome shotgun (WGS) entry which is preliminary data.</text>
</comment>
<feature type="signal peptide" evidence="1">
    <location>
        <begin position="1"/>
        <end position="20"/>
    </location>
</feature>
<accession>A0ABU6P304</accession>